<proteinExistence type="predicted"/>
<dbReference type="Proteomes" id="UP000449092">
    <property type="component" value="Unassembled WGS sequence"/>
</dbReference>
<organism evidence="2 3">
    <name type="scientific">Candidatus Spechtbacteria bacterium SB0662_bin_43</name>
    <dbReference type="NCBI Taxonomy" id="2604897"/>
    <lineage>
        <taxon>Bacteria</taxon>
        <taxon>Candidatus Spechtiibacteriota</taxon>
    </lineage>
</organism>
<reference evidence="2 3" key="1">
    <citation type="submission" date="2019-09" db="EMBL/GenBank/DDBJ databases">
        <title>Characterisation of the sponge microbiome using genome-centric metagenomics.</title>
        <authorList>
            <person name="Engelberts J.P."/>
            <person name="Robbins S.J."/>
            <person name="De Goeij J.M."/>
            <person name="Aranda M."/>
            <person name="Bell S.C."/>
            <person name="Webster N.S."/>
        </authorList>
    </citation>
    <scope>NUCLEOTIDE SEQUENCE [LARGE SCALE GENOMIC DNA]</scope>
    <source>
        <strain evidence="2">SB0662_bin_43</strain>
    </source>
</reference>
<dbReference type="EMBL" id="VXOY01000014">
    <property type="protein sequence ID" value="MYE38243.1"/>
    <property type="molecule type" value="Genomic_DNA"/>
</dbReference>
<accession>A0A845DLP2</accession>
<name>A0A845DLP2_9BACT</name>
<keyword evidence="1" id="KW-1133">Transmembrane helix</keyword>
<evidence type="ECO:0000313" key="2">
    <source>
        <dbReference type="EMBL" id="MYE38243.1"/>
    </source>
</evidence>
<evidence type="ECO:0000256" key="1">
    <source>
        <dbReference type="SAM" id="Phobius"/>
    </source>
</evidence>
<keyword evidence="1" id="KW-0472">Membrane</keyword>
<evidence type="ECO:0000313" key="3">
    <source>
        <dbReference type="Proteomes" id="UP000449092"/>
    </source>
</evidence>
<gene>
    <name evidence="2" type="ORF">F4X82_01835</name>
</gene>
<dbReference type="AlphaFoldDB" id="A0A845DLP2"/>
<keyword evidence="1" id="KW-0812">Transmembrane</keyword>
<comment type="caution">
    <text evidence="2">The sequence shown here is derived from an EMBL/GenBank/DDBJ whole genome shotgun (WGS) entry which is preliminary data.</text>
</comment>
<feature type="transmembrane region" description="Helical" evidence="1">
    <location>
        <begin position="34"/>
        <end position="52"/>
    </location>
</feature>
<sequence length="59" mass="6379">MPSLDTIIQFSFGAFIGSIIGLFVVLLAQDLEDGFLFMLLMSGTIVLFSVCAKDSNNNC</sequence>
<protein>
    <submittedName>
        <fullName evidence="2">Uncharacterized protein</fullName>
    </submittedName>
</protein>
<feature type="transmembrane region" description="Helical" evidence="1">
    <location>
        <begin position="7"/>
        <end position="28"/>
    </location>
</feature>